<dbReference type="AlphaFoldDB" id="A0AAJ8WPR2"/>
<dbReference type="EMBL" id="CM001062">
    <property type="protein sequence ID" value="EFZ08696.1"/>
    <property type="molecule type" value="Genomic_DNA"/>
</dbReference>
<gene>
    <name evidence="1" type="ORF">SCA50_3549</name>
    <name evidence="2" type="ORF">SCA50_4334</name>
</gene>
<evidence type="ECO:0000313" key="1">
    <source>
        <dbReference type="EMBL" id="EFZ07961.1"/>
    </source>
</evidence>
<proteinExistence type="predicted"/>
<accession>A0AAJ8WPR2</accession>
<dbReference type="Proteomes" id="UP000003971">
    <property type="component" value="Chromosome"/>
</dbReference>
<evidence type="ECO:0000313" key="2">
    <source>
        <dbReference type="EMBL" id="EFZ08696.1"/>
    </source>
</evidence>
<sequence>MAYITLSSFRVNPEFQDFSLQPAGCLCEVIHIRRVDGGAL</sequence>
<name>A0AAJ8WPR2_SALET</name>
<evidence type="ECO:0000313" key="3">
    <source>
        <dbReference type="Proteomes" id="UP000003971"/>
    </source>
</evidence>
<organism evidence="2 3">
    <name type="scientific">Salmonella enterica subsp. enterica serovar Choleraesuis str. SCSA50</name>
    <dbReference type="NCBI Taxonomy" id="904139"/>
    <lineage>
        <taxon>Bacteria</taxon>
        <taxon>Pseudomonadati</taxon>
        <taxon>Pseudomonadota</taxon>
        <taxon>Gammaproteobacteria</taxon>
        <taxon>Enterobacterales</taxon>
        <taxon>Enterobacteriaceae</taxon>
        <taxon>Salmonella</taxon>
    </lineage>
</organism>
<protein>
    <submittedName>
        <fullName evidence="2">Uncharacterized protein</fullName>
    </submittedName>
</protein>
<reference evidence="2 3" key="1">
    <citation type="journal article" date="2011" name="J. Bacteriol.">
        <title>Genome sequences of Salmonella enterica serovar typhimurium, Choleraesuis, Dublin, and Gallinarum strains of well- defined virulence in food-producing animals.</title>
        <authorList>
            <person name="Richardson E.J."/>
            <person name="Limaye B."/>
            <person name="Inamdar H."/>
            <person name="Datta A."/>
            <person name="Manjari K.S."/>
            <person name="Pullinger G.D."/>
            <person name="Thomson N.R."/>
            <person name="Joshi R.R."/>
            <person name="Watson M."/>
            <person name="Stevens M.P."/>
        </authorList>
    </citation>
    <scope>NUCLEOTIDE SEQUENCE [LARGE SCALE GENOMIC DNA]</scope>
    <source>
        <strain evidence="2">A50</strain>
    </source>
</reference>
<dbReference type="EMBL" id="CM001062">
    <property type="protein sequence ID" value="EFZ07961.1"/>
    <property type="molecule type" value="Genomic_DNA"/>
</dbReference>